<accession>A0A382YZ45</accession>
<organism evidence="1">
    <name type="scientific">marine metagenome</name>
    <dbReference type="NCBI Taxonomy" id="408172"/>
    <lineage>
        <taxon>unclassified sequences</taxon>
        <taxon>metagenomes</taxon>
        <taxon>ecological metagenomes</taxon>
    </lineage>
</organism>
<protein>
    <submittedName>
        <fullName evidence="1">Uncharacterized protein</fullName>
    </submittedName>
</protein>
<evidence type="ECO:0000313" key="1">
    <source>
        <dbReference type="EMBL" id="SVD88219.1"/>
    </source>
</evidence>
<gene>
    <name evidence="1" type="ORF">METZ01_LOCUS441073</name>
</gene>
<proteinExistence type="predicted"/>
<dbReference type="AlphaFoldDB" id="A0A382YZ45"/>
<reference evidence="1" key="1">
    <citation type="submission" date="2018-05" db="EMBL/GenBank/DDBJ databases">
        <authorList>
            <person name="Lanie J.A."/>
            <person name="Ng W.-L."/>
            <person name="Kazmierczak K.M."/>
            <person name="Andrzejewski T.M."/>
            <person name="Davidsen T.M."/>
            <person name="Wayne K.J."/>
            <person name="Tettelin H."/>
            <person name="Glass J.I."/>
            <person name="Rusch D."/>
            <person name="Podicherti R."/>
            <person name="Tsui H.-C.T."/>
            <person name="Winkler M.E."/>
        </authorList>
    </citation>
    <scope>NUCLEOTIDE SEQUENCE</scope>
</reference>
<name>A0A382YZ45_9ZZZZ</name>
<dbReference type="EMBL" id="UINC01179505">
    <property type="protein sequence ID" value="SVD88219.1"/>
    <property type="molecule type" value="Genomic_DNA"/>
</dbReference>
<sequence>LSMPWQDAVTYFSERKDQRIVASVVESVSNTSYEKADLYSILRNVKATGPNFPSCSQKRVIYFLQKRTGTSFLQSSPEETKHKVLEWWETNKDNPKYRF</sequence>
<feature type="non-terminal residue" evidence="1">
    <location>
        <position position="1"/>
    </location>
</feature>